<dbReference type="InterPro" id="IPR043502">
    <property type="entry name" value="DNA/RNA_pol_sf"/>
</dbReference>
<accession>A0ABY6K4V8</accession>
<dbReference type="InterPro" id="IPR021109">
    <property type="entry name" value="Peptidase_aspartic_dom_sf"/>
</dbReference>
<organism evidence="1 2">
    <name type="scientific">Cordylochernes scorpioides</name>
    <dbReference type="NCBI Taxonomy" id="51811"/>
    <lineage>
        <taxon>Eukaryota</taxon>
        <taxon>Metazoa</taxon>
        <taxon>Ecdysozoa</taxon>
        <taxon>Arthropoda</taxon>
        <taxon>Chelicerata</taxon>
        <taxon>Arachnida</taxon>
        <taxon>Pseudoscorpiones</taxon>
        <taxon>Cheliferoidea</taxon>
        <taxon>Chernetidae</taxon>
        <taxon>Cordylochernes</taxon>
    </lineage>
</organism>
<sequence>MPTPGFHRRVKAKTSFQDDDVSVDDMATKPLFPPQKKGRKGTRDIVLGFRVILKPTVSGSYLPCQRQRDPSTFSGDGNINPGQWLKEYERGSKYNRWDETMKLANVFDNKEESLNSWRSFEDAFRGVFELQEDSARRAEEVLKSRAQKAEESSESYIQEILSLCCQVNPRMEEGEIVAHIIKGISEDTYQVLVAKDIQTVDEILKFSRHLATVKQRRIGRTKFAKLSNVMPISCVDDSDDLAGLIRRIVREEIKKVFSAPEVISFEFVVMVECSYDIIFGWDFFKTTEAVIDCGRNELHLVETSVLESREKENQRLFASDDFVIPPKSIKKISVINEEICCVRDVLVSAFKVLLLRKEVLIPNSLVTFRHGRGSIWVANGASWPKLIPSGINMCTMESYENGNICSLIESSDKFQKTQLKSRLSEIQRLQLVSCLDEFIDIFDFGSTPIKPTSAVKHKINTGDHPPIKQRPYRVAPSEQRLIQDEVNKMIENHIVKTSESPWSSPVILVGKKDGTLRFCLDYRRLNKI</sequence>
<gene>
    <name evidence="1" type="ORF">LAZ67_2003746</name>
</gene>
<dbReference type="PANTHER" id="PTHR15503">
    <property type="entry name" value="LDOC1 RELATED"/>
    <property type="match status" value="1"/>
</dbReference>
<name>A0ABY6K4V8_9ARAC</name>
<keyword evidence="2" id="KW-1185">Reference proteome</keyword>
<dbReference type="PANTHER" id="PTHR15503:SF22">
    <property type="entry name" value="TRANSPOSON TY3-I GAG POLYPROTEIN"/>
    <property type="match status" value="1"/>
</dbReference>
<evidence type="ECO:0000313" key="2">
    <source>
        <dbReference type="Proteomes" id="UP001235939"/>
    </source>
</evidence>
<proteinExistence type="predicted"/>
<dbReference type="Gene3D" id="3.10.10.10">
    <property type="entry name" value="HIV Type 1 Reverse Transcriptase, subunit A, domain 1"/>
    <property type="match status" value="1"/>
</dbReference>
<dbReference type="Proteomes" id="UP001235939">
    <property type="component" value="Chromosome 02"/>
</dbReference>
<dbReference type="Gene3D" id="2.40.70.10">
    <property type="entry name" value="Acid Proteases"/>
    <property type="match status" value="1"/>
</dbReference>
<evidence type="ECO:0000313" key="1">
    <source>
        <dbReference type="EMBL" id="UYV63324.1"/>
    </source>
</evidence>
<evidence type="ECO:0008006" key="3">
    <source>
        <dbReference type="Google" id="ProtNLM"/>
    </source>
</evidence>
<protein>
    <recommendedName>
        <fullName evidence="3">Retrotransposon gag domain-containing protein</fullName>
    </recommendedName>
</protein>
<dbReference type="EMBL" id="CP092864">
    <property type="protein sequence ID" value="UYV63324.1"/>
    <property type="molecule type" value="Genomic_DNA"/>
</dbReference>
<reference evidence="1 2" key="1">
    <citation type="submission" date="2022-01" db="EMBL/GenBank/DDBJ databases">
        <title>A chromosomal length assembly of Cordylochernes scorpioides.</title>
        <authorList>
            <person name="Zeh D."/>
            <person name="Zeh J."/>
        </authorList>
    </citation>
    <scope>NUCLEOTIDE SEQUENCE [LARGE SCALE GENOMIC DNA]</scope>
    <source>
        <strain evidence="1">IN4F17</strain>
        <tissue evidence="1">Whole Body</tissue>
    </source>
</reference>
<dbReference type="SUPFAM" id="SSF56672">
    <property type="entry name" value="DNA/RNA polymerases"/>
    <property type="match status" value="1"/>
</dbReference>
<dbReference type="InterPro" id="IPR032567">
    <property type="entry name" value="RTL1-rel"/>
</dbReference>